<dbReference type="GO" id="GO:0016887">
    <property type="term" value="F:ATP hydrolysis activity"/>
    <property type="evidence" value="ECO:0007669"/>
    <property type="project" value="InterPro"/>
</dbReference>
<dbReference type="PANTHER" id="PTHR22605:SF16">
    <property type="entry name" value="E3 UBIQUITIN-PROTEIN LIGASE RNF213"/>
    <property type="match status" value="1"/>
</dbReference>
<comment type="caution">
    <text evidence="1">The sequence shown here is derived from an EMBL/GenBank/DDBJ whole genome shotgun (WGS) entry which is preliminary data.</text>
</comment>
<accession>A0AAV7JEE0</accession>
<evidence type="ECO:0000313" key="2">
    <source>
        <dbReference type="Proteomes" id="UP001165289"/>
    </source>
</evidence>
<dbReference type="AlphaFoldDB" id="A0AAV7JEE0"/>
<keyword evidence="2" id="KW-1185">Reference proteome</keyword>
<dbReference type="GO" id="GO:0004842">
    <property type="term" value="F:ubiquitin-protein transferase activity"/>
    <property type="evidence" value="ECO:0007669"/>
    <property type="project" value="InterPro"/>
</dbReference>
<proteinExistence type="predicted"/>
<protein>
    <submittedName>
        <fullName evidence="1">Uncharacterized protein</fullName>
    </submittedName>
</protein>
<gene>
    <name evidence="1" type="ORF">LOD99_8973</name>
</gene>
<sequence length="458" mass="52373">MAMLEDASVHFLSFLETIKLQSINVGKLQHIAKNKGYFSDIITHFIQLKCLSGNGSKETLEELDVCLKMLHWFFEQMRMLKILYTFTGKFDEINDENIDEFIGKEFDGYEIGMICCSTGEKLQLSIESDADINNIVNFTHFESLCKICGSIEKSFVITEVFKVVIKTKSLQMDEFDISVFYEALWLPAWDICVLLLKNISNESIQISVMCKYFEVTANDGEIENELILLNLGCEQYQKIQKAFKKSFKTSAHKIHLYFTLKLRSQAAILICDLKEKLSIKTNFESIERMKNATDVYYDKKISVMDDKVGDVAKNLGKLSSFNLDVIQVVIDNIAFIRWVKENMIDLNEVKAFVDISLTACGGNPMETDRITCFSSVCTNFSPLIFGIVENTSYETLTARCEQIIENVGNNKELTKLLKQVGKNVTFWEEMKRSHGAVEETTLIELDNLMKSGVFYFEG</sequence>
<dbReference type="InterPro" id="IPR031248">
    <property type="entry name" value="RNF213"/>
</dbReference>
<dbReference type="PANTHER" id="PTHR22605">
    <property type="entry name" value="RZ-TYPE DOMAIN-CONTAINING PROTEIN"/>
    <property type="match status" value="1"/>
</dbReference>
<reference evidence="1 2" key="1">
    <citation type="journal article" date="2023" name="BMC Biol.">
        <title>The compact genome of the sponge Oopsacas minuta (Hexactinellida) is lacking key metazoan core genes.</title>
        <authorList>
            <person name="Santini S."/>
            <person name="Schenkelaars Q."/>
            <person name="Jourda C."/>
            <person name="Duchesne M."/>
            <person name="Belahbib H."/>
            <person name="Rocher C."/>
            <person name="Selva M."/>
            <person name="Riesgo A."/>
            <person name="Vervoort M."/>
            <person name="Leys S.P."/>
            <person name="Kodjabachian L."/>
            <person name="Le Bivic A."/>
            <person name="Borchiellini C."/>
            <person name="Claverie J.M."/>
            <person name="Renard E."/>
        </authorList>
    </citation>
    <scope>NUCLEOTIDE SEQUENCE [LARGE SCALE GENOMIC DNA]</scope>
    <source>
        <strain evidence="1">SPO-2</strain>
    </source>
</reference>
<dbReference type="Proteomes" id="UP001165289">
    <property type="component" value="Unassembled WGS sequence"/>
</dbReference>
<name>A0AAV7JEE0_9METZ</name>
<organism evidence="1 2">
    <name type="scientific">Oopsacas minuta</name>
    <dbReference type="NCBI Taxonomy" id="111878"/>
    <lineage>
        <taxon>Eukaryota</taxon>
        <taxon>Metazoa</taxon>
        <taxon>Porifera</taxon>
        <taxon>Hexactinellida</taxon>
        <taxon>Hexasterophora</taxon>
        <taxon>Lyssacinosida</taxon>
        <taxon>Leucopsacidae</taxon>
        <taxon>Oopsacas</taxon>
    </lineage>
</organism>
<evidence type="ECO:0000313" key="1">
    <source>
        <dbReference type="EMBL" id="KAI6647049.1"/>
    </source>
</evidence>
<dbReference type="EMBL" id="JAKMXF010000347">
    <property type="protein sequence ID" value="KAI6647049.1"/>
    <property type="molecule type" value="Genomic_DNA"/>
</dbReference>